<dbReference type="GO" id="GO:0048731">
    <property type="term" value="P:system development"/>
    <property type="evidence" value="ECO:0007669"/>
    <property type="project" value="UniProtKB-ARBA"/>
</dbReference>
<organism evidence="4 5">
    <name type="scientific">Rhynchophorus ferrugineus</name>
    <name type="common">Red palm weevil</name>
    <name type="synonym">Curculio ferrugineus</name>
    <dbReference type="NCBI Taxonomy" id="354439"/>
    <lineage>
        <taxon>Eukaryota</taxon>
        <taxon>Metazoa</taxon>
        <taxon>Ecdysozoa</taxon>
        <taxon>Arthropoda</taxon>
        <taxon>Hexapoda</taxon>
        <taxon>Insecta</taxon>
        <taxon>Pterygota</taxon>
        <taxon>Neoptera</taxon>
        <taxon>Endopterygota</taxon>
        <taxon>Coleoptera</taxon>
        <taxon>Polyphaga</taxon>
        <taxon>Cucujiformia</taxon>
        <taxon>Curculionidae</taxon>
        <taxon>Dryophthorinae</taxon>
        <taxon>Rhynchophorus</taxon>
    </lineage>
</organism>
<dbReference type="SUPFAM" id="SSF81296">
    <property type="entry name" value="E set domains"/>
    <property type="match status" value="1"/>
</dbReference>
<dbReference type="Pfam" id="PF00554">
    <property type="entry name" value="RHD_DNA_bind"/>
    <property type="match status" value="1"/>
</dbReference>
<feature type="repeat" description="ANK" evidence="1">
    <location>
        <begin position="647"/>
        <end position="679"/>
    </location>
</feature>
<dbReference type="InterPro" id="IPR008967">
    <property type="entry name" value="p53-like_TF_DNA-bd_sf"/>
</dbReference>
<feature type="repeat" description="ANK" evidence="1">
    <location>
        <begin position="577"/>
        <end position="609"/>
    </location>
</feature>
<sequence length="877" mass="99660">MLSFDEPLDIALKSTHISIESIAPNMATYPTPPSSSGDSPQPIYFVSSPGSNSFSSPPHFQPQVPEGIDMVELESLNIANKPMLKFIEQPINKFRFRYKSEMAGTHGSLCGMNSDKSRKQTYPAVELINCSVKAAIRCSIYQYNVKDDYKPHPHRLIMKRGREEHDDPHDIIVGPEEGFVATFHSMGIIHTARKNIVGELIRKKTQLKTEQIAREEMRSRQLTMAESMEIKRLAEDESKSINLNIVCLRFDAFYVKDGILRPLCDPIYSHGINNLKCALTGDLKIVRMDHCTSPAKGGKEIFLLVERVTKKNIKIRFYELDDEEQEVWEGWGKFSELDVHHQYAIVFKTPPYTRNSNITQPVRVYMELVRPSDNARSECKEFRYVPNNEFKPGSKRPRSSMYSSSSYNSSSMSSSEIPATVNNFSAAGNPATTQNYELGGSWNGQILTNEQIATAITDINSDEFISLFNTIEDEYPEFPEGVMAKDCMMTAQQRNLLNRNLRMVGRPSCIPSEKSFLKSEDARLRAPEMIHKYLAEEKKTNALHVFVCLNQMEPLKFLLFLLHGFNQTHLINVLNADMYSPLHLAVLCKNDEFVKLLLKFKANPCQMDRYGNSALHLAIENMVGPAILESLIHEPNSKNVIDSENYDGDAPIHKAIEKKNMTALKVLCKNNADINKKHKKNGYTPLRIALENQFADMVAFILEHRNFDLHLQNDFGNISPFQVAASKELSDDIKKIIQNYLDDKGILIKQEKEDEDEESDEEMDEDIEIKTEPISVDNAERLYESITGLTDKCLDEVSSILEASGKWNDLADLLDMSHLIFSNVITSNPSYSKNILRHAIDIERVKIIDIRNLLESLDEFQAVQAMDQMASSIRIES</sequence>
<comment type="caution">
    <text evidence="4">The sequence shown here is derived from an EMBL/GenBank/DDBJ whole genome shotgun (WGS) entry which is preliminary data.</text>
</comment>
<keyword evidence="5" id="KW-1185">Reference proteome</keyword>
<feature type="domain" description="RHD" evidence="3">
    <location>
        <begin position="79"/>
        <end position="279"/>
    </location>
</feature>
<dbReference type="OrthoDB" id="10254686at2759"/>
<dbReference type="PANTHER" id="PTHR24169">
    <property type="entry name" value="NUCLEAR FACTOR NF-KAPPA-B PROTEIN"/>
    <property type="match status" value="1"/>
</dbReference>
<dbReference type="AlphaFoldDB" id="A0A834IJS3"/>
<dbReference type="GO" id="GO:0000978">
    <property type="term" value="F:RNA polymerase II cis-regulatory region sequence-specific DNA binding"/>
    <property type="evidence" value="ECO:0007669"/>
    <property type="project" value="TreeGrafter"/>
</dbReference>
<proteinExistence type="predicted"/>
<dbReference type="PANTHER" id="PTHR24169:SF28">
    <property type="entry name" value="NUCLEAR FACTOR NF-KAPPA-B P110 SUBUNIT"/>
    <property type="match status" value="1"/>
</dbReference>
<dbReference type="PROSITE" id="PS50254">
    <property type="entry name" value="REL_2"/>
    <property type="match status" value="1"/>
</dbReference>
<dbReference type="PROSITE" id="PS50297">
    <property type="entry name" value="ANK_REP_REGION"/>
    <property type="match status" value="2"/>
</dbReference>
<keyword evidence="1" id="KW-0040">ANK repeat</keyword>
<dbReference type="Pfam" id="PF12796">
    <property type="entry name" value="Ank_2"/>
    <property type="match status" value="1"/>
</dbReference>
<dbReference type="CDD" id="cd01177">
    <property type="entry name" value="IPT_NFkappaB"/>
    <property type="match status" value="1"/>
</dbReference>
<reference evidence="4" key="1">
    <citation type="submission" date="2020-08" db="EMBL/GenBank/DDBJ databases">
        <title>Genome sequencing and assembly of the red palm weevil Rhynchophorus ferrugineus.</title>
        <authorList>
            <person name="Dias G.B."/>
            <person name="Bergman C.M."/>
            <person name="Manee M."/>
        </authorList>
    </citation>
    <scope>NUCLEOTIDE SEQUENCE</scope>
    <source>
        <strain evidence="4">AA-2017</strain>
        <tissue evidence="4">Whole larva</tissue>
    </source>
</reference>
<dbReference type="EMBL" id="JAACXV010000186">
    <property type="protein sequence ID" value="KAF7282140.1"/>
    <property type="molecule type" value="Genomic_DNA"/>
</dbReference>
<name>A0A834IJS3_RHYFE</name>
<dbReference type="InterPro" id="IPR032397">
    <property type="entry name" value="RHD_dimer"/>
</dbReference>
<dbReference type="SMART" id="SM00429">
    <property type="entry name" value="IPT"/>
    <property type="match status" value="1"/>
</dbReference>
<dbReference type="GO" id="GO:0000981">
    <property type="term" value="F:DNA-binding transcription factor activity, RNA polymerase II-specific"/>
    <property type="evidence" value="ECO:0007669"/>
    <property type="project" value="TreeGrafter"/>
</dbReference>
<dbReference type="InterPro" id="IPR014756">
    <property type="entry name" value="Ig_E-set"/>
</dbReference>
<dbReference type="InterPro" id="IPR002909">
    <property type="entry name" value="IPT_dom"/>
</dbReference>
<feature type="compositionally biased region" description="Low complexity" evidence="2">
    <location>
        <begin position="399"/>
        <end position="413"/>
    </location>
</feature>
<dbReference type="GO" id="GO:0048468">
    <property type="term" value="P:cell development"/>
    <property type="evidence" value="ECO:0007669"/>
    <property type="project" value="UniProtKB-ARBA"/>
</dbReference>
<evidence type="ECO:0000313" key="5">
    <source>
        <dbReference type="Proteomes" id="UP000625711"/>
    </source>
</evidence>
<dbReference type="InterPro" id="IPR013783">
    <property type="entry name" value="Ig-like_fold"/>
</dbReference>
<protein>
    <recommendedName>
        <fullName evidence="3">RHD domain-containing protein</fullName>
    </recommendedName>
</protein>
<dbReference type="SMART" id="SM00248">
    <property type="entry name" value="ANK"/>
    <property type="match status" value="4"/>
</dbReference>
<dbReference type="Pfam" id="PF00023">
    <property type="entry name" value="Ank"/>
    <property type="match status" value="1"/>
</dbReference>
<evidence type="ECO:0000259" key="3">
    <source>
        <dbReference type="PROSITE" id="PS50254"/>
    </source>
</evidence>
<dbReference type="InterPro" id="IPR011539">
    <property type="entry name" value="RHD_DNA_bind_dom"/>
</dbReference>
<gene>
    <name evidence="4" type="ORF">GWI33_003108</name>
</gene>
<evidence type="ECO:0000256" key="1">
    <source>
        <dbReference type="PROSITE-ProRule" id="PRU00023"/>
    </source>
</evidence>
<dbReference type="InterPro" id="IPR036770">
    <property type="entry name" value="Ankyrin_rpt-contain_sf"/>
</dbReference>
<dbReference type="SUPFAM" id="SSF49417">
    <property type="entry name" value="p53-like transcription factors"/>
    <property type="match status" value="1"/>
</dbReference>
<dbReference type="Proteomes" id="UP000625711">
    <property type="component" value="Unassembled WGS sequence"/>
</dbReference>
<dbReference type="Gene3D" id="2.60.40.10">
    <property type="entry name" value="Immunoglobulins"/>
    <property type="match status" value="1"/>
</dbReference>
<dbReference type="GO" id="GO:0005737">
    <property type="term" value="C:cytoplasm"/>
    <property type="evidence" value="ECO:0007669"/>
    <property type="project" value="InterPro"/>
</dbReference>
<dbReference type="Pfam" id="PF16179">
    <property type="entry name" value="RHD_dimer"/>
    <property type="match status" value="1"/>
</dbReference>
<dbReference type="PROSITE" id="PS50088">
    <property type="entry name" value="ANK_REPEAT"/>
    <property type="match status" value="2"/>
</dbReference>
<dbReference type="InterPro" id="IPR002110">
    <property type="entry name" value="Ankyrin_rpt"/>
</dbReference>
<dbReference type="Gene3D" id="1.25.40.20">
    <property type="entry name" value="Ankyrin repeat-containing domain"/>
    <property type="match status" value="1"/>
</dbReference>
<dbReference type="PRINTS" id="PR00057">
    <property type="entry name" value="NFKBTNSCPFCT"/>
</dbReference>
<evidence type="ECO:0000313" key="4">
    <source>
        <dbReference type="EMBL" id="KAF7282140.1"/>
    </source>
</evidence>
<accession>A0A834IJS3</accession>
<dbReference type="InterPro" id="IPR033926">
    <property type="entry name" value="IPT_NFkappaB"/>
</dbReference>
<dbReference type="InterPro" id="IPR000451">
    <property type="entry name" value="NFkB/Dor"/>
</dbReference>
<dbReference type="InterPro" id="IPR037059">
    <property type="entry name" value="RHD_DNA_bind_dom_sf"/>
</dbReference>
<dbReference type="Gene3D" id="2.60.40.340">
    <property type="entry name" value="Rel homology domain (RHD), DNA-binding domain"/>
    <property type="match status" value="1"/>
</dbReference>
<evidence type="ECO:0000256" key="2">
    <source>
        <dbReference type="SAM" id="MobiDB-lite"/>
    </source>
</evidence>
<dbReference type="SUPFAM" id="SSF48403">
    <property type="entry name" value="Ankyrin repeat"/>
    <property type="match status" value="1"/>
</dbReference>
<feature type="region of interest" description="Disordered" evidence="2">
    <location>
        <begin position="390"/>
        <end position="413"/>
    </location>
</feature>